<organism evidence="1 2">
    <name type="scientific">Symbiodinium microadriaticum</name>
    <name type="common">Dinoflagellate</name>
    <name type="synonym">Zooxanthella microadriatica</name>
    <dbReference type="NCBI Taxonomy" id="2951"/>
    <lineage>
        <taxon>Eukaryota</taxon>
        <taxon>Sar</taxon>
        <taxon>Alveolata</taxon>
        <taxon>Dinophyceae</taxon>
        <taxon>Suessiales</taxon>
        <taxon>Symbiodiniaceae</taxon>
        <taxon>Symbiodinium</taxon>
    </lineage>
</organism>
<dbReference type="AlphaFoldDB" id="A0A1Q9DWQ3"/>
<dbReference type="Proteomes" id="UP000186817">
    <property type="component" value="Unassembled WGS sequence"/>
</dbReference>
<evidence type="ECO:0000313" key="1">
    <source>
        <dbReference type="EMBL" id="OLP99568.1"/>
    </source>
</evidence>
<dbReference type="EMBL" id="LSRX01000357">
    <property type="protein sequence ID" value="OLP99568.1"/>
    <property type="molecule type" value="Genomic_DNA"/>
</dbReference>
<sequence>MEASLVQEMGKIRDDPVLGVNGKAMKMVAMLEKHGYMHRETVPCTALVVHGDNRSGMMVNPHNVHLRGAEALRVGWLPEKLNESYAMELSQKQSVREQQLKQMAMLVESSEGRLAPVTRQERFASLSSSHMSQFCKAVSAGCKTDEAQLSTVSTVLALENLQQVFNDEAFSAAVRNGWVWHCFSAAVEEALPWFCDFFQGSMNASNHIAARVTEMEVAMNLAGQYKRCGNMDQALDTCRSTFNLPHLEAVGVYVQRYSGGDNFVLVKLLVELEKIWNSSMMLGQDFFTAVATTDLGSAETTFPLVRTMLLAAALSSPKHADGISRLLSKQDVEKLKSNVEQAVLAEKMAMLVFSQVGQGQALLDNKRLLGRFLVRGALWLTKKEGKGREKTVFGSLEEIHKAFLSEQAKAQASSSTGDAGGSAVAESKVLGLEEACMLLVLPERS</sequence>
<keyword evidence="2" id="KW-1185">Reference proteome</keyword>
<reference evidence="1 2" key="1">
    <citation type="submission" date="2016-02" db="EMBL/GenBank/DDBJ databases">
        <title>Genome analysis of coral dinoflagellate symbionts highlights evolutionary adaptations to a symbiotic lifestyle.</title>
        <authorList>
            <person name="Aranda M."/>
            <person name="Li Y."/>
            <person name="Liew Y.J."/>
            <person name="Baumgarten S."/>
            <person name="Simakov O."/>
            <person name="Wilson M."/>
            <person name="Piel J."/>
            <person name="Ashoor H."/>
            <person name="Bougouffa S."/>
            <person name="Bajic V.B."/>
            <person name="Ryu T."/>
            <person name="Ravasi T."/>
            <person name="Bayer T."/>
            <person name="Micklem G."/>
            <person name="Kim H."/>
            <person name="Bhak J."/>
            <person name="Lajeunesse T.C."/>
            <person name="Voolstra C.R."/>
        </authorList>
    </citation>
    <scope>NUCLEOTIDE SEQUENCE [LARGE SCALE GENOMIC DNA]</scope>
    <source>
        <strain evidence="1 2">CCMP2467</strain>
    </source>
</reference>
<gene>
    <name evidence="1" type="ORF">AK812_SmicGene17866</name>
</gene>
<accession>A0A1Q9DWQ3</accession>
<evidence type="ECO:0000313" key="2">
    <source>
        <dbReference type="Proteomes" id="UP000186817"/>
    </source>
</evidence>
<protein>
    <submittedName>
        <fullName evidence="1">Uncharacterized protein</fullName>
    </submittedName>
</protein>
<proteinExistence type="predicted"/>
<comment type="caution">
    <text evidence="1">The sequence shown here is derived from an EMBL/GenBank/DDBJ whole genome shotgun (WGS) entry which is preliminary data.</text>
</comment>
<name>A0A1Q9DWQ3_SYMMI</name>
<dbReference type="OrthoDB" id="409542at2759"/>